<dbReference type="AlphaFoldDB" id="A0AAV5HBN0"/>
<name>A0AAV5HBN0_9ROSI</name>
<proteinExistence type="predicted"/>
<dbReference type="Proteomes" id="UP001054252">
    <property type="component" value="Unassembled WGS sequence"/>
</dbReference>
<gene>
    <name evidence="1" type="ORF">SLEP1_g775</name>
</gene>
<organism evidence="1 2">
    <name type="scientific">Rubroshorea leprosula</name>
    <dbReference type="NCBI Taxonomy" id="152421"/>
    <lineage>
        <taxon>Eukaryota</taxon>
        <taxon>Viridiplantae</taxon>
        <taxon>Streptophyta</taxon>
        <taxon>Embryophyta</taxon>
        <taxon>Tracheophyta</taxon>
        <taxon>Spermatophyta</taxon>
        <taxon>Magnoliopsida</taxon>
        <taxon>eudicotyledons</taxon>
        <taxon>Gunneridae</taxon>
        <taxon>Pentapetalae</taxon>
        <taxon>rosids</taxon>
        <taxon>malvids</taxon>
        <taxon>Malvales</taxon>
        <taxon>Dipterocarpaceae</taxon>
        <taxon>Rubroshorea</taxon>
    </lineage>
</organism>
<evidence type="ECO:0000313" key="2">
    <source>
        <dbReference type="Proteomes" id="UP001054252"/>
    </source>
</evidence>
<protein>
    <recommendedName>
        <fullName evidence="3">UBN2 domain-containing protein</fullName>
    </recommendedName>
</protein>
<sequence>MKAYLGAFEFWEVMERNQQPTHLPPNATLTQIKRYSEEVLKRYKALTCLHSAMADEIFNRIMTCGTTKETWAKLKVEFQGNNKARQMEVLNLKREFASFRMKDTETIKEFFDQLTKVVNKIRLQGEELSDKIVVKKVLVSLSEKFEHKISSLEDSKDLSQLFLNELVNALQAVEQRKALRLENYVEGAYLAIDKDKAATKDDENK</sequence>
<dbReference type="EMBL" id="BPVZ01000001">
    <property type="protein sequence ID" value="GKU86227.1"/>
    <property type="molecule type" value="Genomic_DNA"/>
</dbReference>
<accession>A0AAV5HBN0</accession>
<keyword evidence="2" id="KW-1185">Reference proteome</keyword>
<evidence type="ECO:0008006" key="3">
    <source>
        <dbReference type="Google" id="ProtNLM"/>
    </source>
</evidence>
<comment type="caution">
    <text evidence="1">The sequence shown here is derived from an EMBL/GenBank/DDBJ whole genome shotgun (WGS) entry which is preliminary data.</text>
</comment>
<evidence type="ECO:0000313" key="1">
    <source>
        <dbReference type="EMBL" id="GKU86227.1"/>
    </source>
</evidence>
<dbReference type="Pfam" id="PF14223">
    <property type="entry name" value="Retrotran_gag_2"/>
    <property type="match status" value="1"/>
</dbReference>
<dbReference type="PANTHER" id="PTHR35317:SF31">
    <property type="entry name" value="DUF4219 DOMAIN-CONTAINING PROTEIN"/>
    <property type="match status" value="1"/>
</dbReference>
<reference evidence="1 2" key="1">
    <citation type="journal article" date="2021" name="Commun. Biol.">
        <title>The genome of Shorea leprosula (Dipterocarpaceae) highlights the ecological relevance of drought in aseasonal tropical rainforests.</title>
        <authorList>
            <person name="Ng K.K.S."/>
            <person name="Kobayashi M.J."/>
            <person name="Fawcett J.A."/>
            <person name="Hatakeyama M."/>
            <person name="Paape T."/>
            <person name="Ng C.H."/>
            <person name="Ang C.C."/>
            <person name="Tnah L.H."/>
            <person name="Lee C.T."/>
            <person name="Nishiyama T."/>
            <person name="Sese J."/>
            <person name="O'Brien M.J."/>
            <person name="Copetti D."/>
            <person name="Mohd Noor M.I."/>
            <person name="Ong R.C."/>
            <person name="Putra M."/>
            <person name="Sireger I.Z."/>
            <person name="Indrioko S."/>
            <person name="Kosugi Y."/>
            <person name="Izuno A."/>
            <person name="Isagi Y."/>
            <person name="Lee S.L."/>
            <person name="Shimizu K.K."/>
        </authorList>
    </citation>
    <scope>NUCLEOTIDE SEQUENCE [LARGE SCALE GENOMIC DNA]</scope>
    <source>
        <strain evidence="1">214</strain>
    </source>
</reference>
<dbReference type="PANTHER" id="PTHR35317">
    <property type="entry name" value="OS04G0629600 PROTEIN"/>
    <property type="match status" value="1"/>
</dbReference>